<comment type="caution">
    <text evidence="2">The sequence shown here is derived from an EMBL/GenBank/DDBJ whole genome shotgun (WGS) entry which is preliminary data.</text>
</comment>
<organism evidence="2 3">
    <name type="scientific">Trametes cubensis</name>
    <dbReference type="NCBI Taxonomy" id="1111947"/>
    <lineage>
        <taxon>Eukaryota</taxon>
        <taxon>Fungi</taxon>
        <taxon>Dikarya</taxon>
        <taxon>Basidiomycota</taxon>
        <taxon>Agaricomycotina</taxon>
        <taxon>Agaricomycetes</taxon>
        <taxon>Polyporales</taxon>
        <taxon>Polyporaceae</taxon>
        <taxon>Trametes</taxon>
    </lineage>
</organism>
<proteinExistence type="predicted"/>
<sequence>MGSPLSADQLETLLRGKWSFWDEYRHEITRIFETMDITFTPLKHRRLPSRPPDFLLLRLKLAQVFCVLHHHPPCSPCLLHPIYSTATKLSATFLTAIKLARHPCLAASAHNDYKQPPAHALCRSELHVNTLGTSPAPSHTVDTLVNSLLPTRTFACTAVIPRGIPFYISITTAPPRIPTTHLGSLYPPSPSVPTHVKGAPTVQSVGPPGVEPELDASPRNSPYGRYTPSPTKRPRLGGTAMLTSSTPSHIGHAASQRPDYASMVNLHRRIWPITGVT</sequence>
<dbReference type="Proteomes" id="UP001215151">
    <property type="component" value="Unassembled WGS sequence"/>
</dbReference>
<dbReference type="EMBL" id="JAPEVG010000345">
    <property type="protein sequence ID" value="KAJ8468304.1"/>
    <property type="molecule type" value="Genomic_DNA"/>
</dbReference>
<reference evidence="2" key="1">
    <citation type="submission" date="2022-11" db="EMBL/GenBank/DDBJ databases">
        <title>Genome Sequence of Cubamyces cubensis.</title>
        <authorList>
            <person name="Buettner E."/>
        </authorList>
    </citation>
    <scope>NUCLEOTIDE SEQUENCE</scope>
    <source>
        <strain evidence="2">MPL-01</strain>
    </source>
</reference>
<evidence type="ECO:0000313" key="3">
    <source>
        <dbReference type="Proteomes" id="UP001215151"/>
    </source>
</evidence>
<keyword evidence="3" id="KW-1185">Reference proteome</keyword>
<feature type="region of interest" description="Disordered" evidence="1">
    <location>
        <begin position="191"/>
        <end position="255"/>
    </location>
</feature>
<gene>
    <name evidence="2" type="ORF">ONZ51_g9743</name>
</gene>
<accession>A0AAD7TNC6</accession>
<name>A0AAD7TNC6_9APHY</name>
<dbReference type="AlphaFoldDB" id="A0AAD7TNC6"/>
<evidence type="ECO:0000256" key="1">
    <source>
        <dbReference type="SAM" id="MobiDB-lite"/>
    </source>
</evidence>
<protein>
    <submittedName>
        <fullName evidence="2">Uncharacterized protein</fullName>
    </submittedName>
</protein>
<evidence type="ECO:0000313" key="2">
    <source>
        <dbReference type="EMBL" id="KAJ8468304.1"/>
    </source>
</evidence>